<dbReference type="EMBL" id="LAZR01020329">
    <property type="protein sequence ID" value="KKL89279.1"/>
    <property type="molecule type" value="Genomic_DNA"/>
</dbReference>
<dbReference type="AlphaFoldDB" id="A0A0F9FRZ9"/>
<evidence type="ECO:0000313" key="1">
    <source>
        <dbReference type="EMBL" id="KKL89279.1"/>
    </source>
</evidence>
<proteinExistence type="predicted"/>
<organism evidence="1">
    <name type="scientific">marine sediment metagenome</name>
    <dbReference type="NCBI Taxonomy" id="412755"/>
    <lineage>
        <taxon>unclassified sequences</taxon>
        <taxon>metagenomes</taxon>
        <taxon>ecological metagenomes</taxon>
    </lineage>
</organism>
<sequence length="90" mass="10226">MLSIRQTMGDGISKLTSGTEVTRPALAKKYTTRLFQLSQRIYEGPLFGYDFMSQLPTGTCNRVTTNHGAFEKLYPLALRRLLKIQKGDRK</sequence>
<name>A0A0F9FRZ9_9ZZZZ</name>
<comment type="caution">
    <text evidence="1">The sequence shown here is derived from an EMBL/GenBank/DDBJ whole genome shotgun (WGS) entry which is preliminary data.</text>
</comment>
<accession>A0A0F9FRZ9</accession>
<gene>
    <name evidence="1" type="ORF">LCGC14_1916260</name>
</gene>
<protein>
    <submittedName>
        <fullName evidence="1">Uncharacterized protein</fullName>
    </submittedName>
</protein>
<reference evidence="1" key="1">
    <citation type="journal article" date="2015" name="Nature">
        <title>Complex archaea that bridge the gap between prokaryotes and eukaryotes.</title>
        <authorList>
            <person name="Spang A."/>
            <person name="Saw J.H."/>
            <person name="Jorgensen S.L."/>
            <person name="Zaremba-Niedzwiedzka K."/>
            <person name="Martijn J."/>
            <person name="Lind A.E."/>
            <person name="van Eijk R."/>
            <person name="Schleper C."/>
            <person name="Guy L."/>
            <person name="Ettema T.J."/>
        </authorList>
    </citation>
    <scope>NUCLEOTIDE SEQUENCE</scope>
</reference>